<dbReference type="SUPFAM" id="SSF55811">
    <property type="entry name" value="Nudix"/>
    <property type="match status" value="1"/>
</dbReference>
<proteinExistence type="inferred from homology"/>
<dbReference type="Gene3D" id="3.90.79.10">
    <property type="entry name" value="Nucleoside Triphosphate Pyrophosphohydrolase"/>
    <property type="match status" value="1"/>
</dbReference>
<comment type="similarity">
    <text evidence="3">Belongs to the Nudix hydrolase family.</text>
</comment>
<keyword evidence="2 3" id="KW-0378">Hydrolase</keyword>
<dbReference type="PROSITE" id="PS00893">
    <property type="entry name" value="NUDIX_BOX"/>
    <property type="match status" value="1"/>
</dbReference>
<name>A0A1T4TDX9_9HYPH</name>
<gene>
    <name evidence="5" type="ORF">SAMN02745126_06078</name>
</gene>
<accession>A0A1T4TDX9</accession>
<sequence>MREISNVILTRDNAVLLGWRGANRRSYPSCWTVPGGNLEPGESPEAAAMREMREELGVDVKRLRYLTTIETVDALGPVIFHMFASS</sequence>
<evidence type="ECO:0000313" key="6">
    <source>
        <dbReference type="Proteomes" id="UP000190092"/>
    </source>
</evidence>
<dbReference type="STRING" id="225324.SAMN02745126_06078"/>
<dbReference type="Proteomes" id="UP000190092">
    <property type="component" value="Unassembled WGS sequence"/>
</dbReference>
<protein>
    <submittedName>
        <fullName evidence="5">NUDIX domain-containing protein</fullName>
    </submittedName>
</protein>
<organism evidence="5 6">
    <name type="scientific">Enhydrobacter aerosaccus</name>
    <dbReference type="NCBI Taxonomy" id="225324"/>
    <lineage>
        <taxon>Bacteria</taxon>
        <taxon>Pseudomonadati</taxon>
        <taxon>Pseudomonadota</taxon>
        <taxon>Alphaproteobacteria</taxon>
        <taxon>Hyphomicrobiales</taxon>
        <taxon>Enhydrobacter</taxon>
    </lineage>
</organism>
<dbReference type="PANTHER" id="PTHR43046:SF14">
    <property type="entry name" value="MUTT_NUDIX FAMILY PROTEIN"/>
    <property type="match status" value="1"/>
</dbReference>
<dbReference type="InterPro" id="IPR020476">
    <property type="entry name" value="Nudix_hydrolase"/>
</dbReference>
<feature type="domain" description="Nudix hydrolase" evidence="4">
    <location>
        <begin position="1"/>
        <end position="86"/>
    </location>
</feature>
<keyword evidence="6" id="KW-1185">Reference proteome</keyword>
<dbReference type="EMBL" id="FUWJ01000016">
    <property type="protein sequence ID" value="SKA38672.1"/>
    <property type="molecule type" value="Genomic_DNA"/>
</dbReference>
<dbReference type="InterPro" id="IPR000086">
    <property type="entry name" value="NUDIX_hydrolase_dom"/>
</dbReference>
<dbReference type="PROSITE" id="PS51462">
    <property type="entry name" value="NUDIX"/>
    <property type="match status" value="1"/>
</dbReference>
<evidence type="ECO:0000256" key="3">
    <source>
        <dbReference type="RuleBase" id="RU003476"/>
    </source>
</evidence>
<dbReference type="Pfam" id="PF00293">
    <property type="entry name" value="NUDIX"/>
    <property type="match status" value="1"/>
</dbReference>
<evidence type="ECO:0000256" key="1">
    <source>
        <dbReference type="ARBA" id="ARBA00001946"/>
    </source>
</evidence>
<dbReference type="AlphaFoldDB" id="A0A1T4TDX9"/>
<evidence type="ECO:0000313" key="5">
    <source>
        <dbReference type="EMBL" id="SKA38672.1"/>
    </source>
</evidence>
<reference evidence="6" key="1">
    <citation type="submission" date="2017-02" db="EMBL/GenBank/DDBJ databases">
        <authorList>
            <person name="Varghese N."/>
            <person name="Submissions S."/>
        </authorList>
    </citation>
    <scope>NUCLEOTIDE SEQUENCE [LARGE SCALE GENOMIC DNA]</scope>
    <source>
        <strain evidence="6">ATCC 27094</strain>
    </source>
</reference>
<dbReference type="PRINTS" id="PR00502">
    <property type="entry name" value="NUDIXFAMILY"/>
</dbReference>
<dbReference type="CDD" id="cd02883">
    <property type="entry name" value="NUDIX_Hydrolase"/>
    <property type="match status" value="1"/>
</dbReference>
<dbReference type="InterPro" id="IPR015797">
    <property type="entry name" value="NUDIX_hydrolase-like_dom_sf"/>
</dbReference>
<comment type="cofactor">
    <cofactor evidence="1">
        <name>Mg(2+)</name>
        <dbReference type="ChEBI" id="CHEBI:18420"/>
    </cofactor>
</comment>
<evidence type="ECO:0000256" key="2">
    <source>
        <dbReference type="ARBA" id="ARBA00022801"/>
    </source>
</evidence>
<dbReference type="RefSeq" id="WP_085937814.1">
    <property type="nucleotide sequence ID" value="NZ_FUWJ01000016.1"/>
</dbReference>
<dbReference type="PANTHER" id="PTHR43046">
    <property type="entry name" value="GDP-MANNOSE MANNOSYL HYDROLASE"/>
    <property type="match status" value="1"/>
</dbReference>
<evidence type="ECO:0000259" key="4">
    <source>
        <dbReference type="PROSITE" id="PS51462"/>
    </source>
</evidence>
<dbReference type="GO" id="GO:0016787">
    <property type="term" value="F:hydrolase activity"/>
    <property type="evidence" value="ECO:0007669"/>
    <property type="project" value="UniProtKB-KW"/>
</dbReference>
<dbReference type="OrthoDB" id="9761969at2"/>
<dbReference type="InterPro" id="IPR020084">
    <property type="entry name" value="NUDIX_hydrolase_CS"/>
</dbReference>